<evidence type="ECO:0000313" key="4">
    <source>
        <dbReference type="Proteomes" id="UP000228621"/>
    </source>
</evidence>
<keyword evidence="4" id="KW-1185">Reference proteome</keyword>
<dbReference type="PROSITE" id="PS51257">
    <property type="entry name" value="PROKAR_LIPOPROTEIN"/>
    <property type="match status" value="1"/>
</dbReference>
<dbReference type="EMBL" id="NKHF01000086">
    <property type="protein sequence ID" value="PCK30390.1"/>
    <property type="molecule type" value="Genomic_DNA"/>
</dbReference>
<sequence length="187" mass="19769">MINVKHILAGCIAVMLSACASMGDGDKVQKQRAILDMKSEVLTQLYSKKPDTRSQIAAAPGYAVFSNANVNLLFVSAGTGYGVVHDNTAGSNTYMNMAEGGVGLGIGVKDYRIVMVFHTAEAMNKFVTSGWTFGGNADAAAKAAKKGASVEGEAYYGDVTVYTFTESGLALQATVKGTKFWKDKELN</sequence>
<organism evidence="3 4">
    <name type="scientific">Pseudoalteromonas piscicida</name>
    <dbReference type="NCBI Taxonomy" id="43662"/>
    <lineage>
        <taxon>Bacteria</taxon>
        <taxon>Pseudomonadati</taxon>
        <taxon>Pseudomonadota</taxon>
        <taxon>Gammaproteobacteria</taxon>
        <taxon>Alteromonadales</taxon>
        <taxon>Pseudoalteromonadaceae</taxon>
        <taxon>Pseudoalteromonas</taxon>
    </lineage>
</organism>
<feature type="domain" description="Ysc84 actin-binding" evidence="2">
    <location>
        <begin position="99"/>
        <end position="187"/>
    </location>
</feature>
<dbReference type="AlphaFoldDB" id="A0A2A5JLT4"/>
<name>A0A2A5JLT4_PSEO7</name>
<evidence type="ECO:0000259" key="2">
    <source>
        <dbReference type="Pfam" id="PF04366"/>
    </source>
</evidence>
<feature type="chain" id="PRO_5012653097" description="Ysc84 actin-binding domain-containing protein" evidence="1">
    <location>
        <begin position="21"/>
        <end position="187"/>
    </location>
</feature>
<protein>
    <recommendedName>
        <fullName evidence="2">Ysc84 actin-binding domain-containing protein</fullName>
    </recommendedName>
</protein>
<dbReference type="InterPro" id="IPR007461">
    <property type="entry name" value="Ysc84_actin-binding"/>
</dbReference>
<reference evidence="4" key="1">
    <citation type="journal article" date="2019" name="Genome Announc.">
        <title>Draft Genome Sequence of Pseudoalteromonas piscicida Strain 36Y ROTHPW, an Hypersaline Seawater Isolate from the South Coast of Sonora, Mexico.</title>
        <authorList>
            <person name="Sanchez-Diaz R."/>
            <person name="Molina-Garza Z.J."/>
            <person name="Cruz-Suarez L.E."/>
            <person name="Selvin J."/>
            <person name="Kiran G.S."/>
            <person name="Ibarra-Gamez J.C."/>
            <person name="Gomez-Gil B."/>
            <person name="Galaviz-Silva L."/>
        </authorList>
    </citation>
    <scope>NUCLEOTIDE SEQUENCE [LARGE SCALE GENOMIC DNA]</scope>
    <source>
        <strain evidence="4">36Y_RITHPW</strain>
    </source>
</reference>
<dbReference type="OrthoDB" id="117166at2"/>
<accession>A0A2A5JLT4</accession>
<proteinExistence type="predicted"/>
<keyword evidence="1" id="KW-0732">Signal</keyword>
<feature type="signal peptide" evidence="1">
    <location>
        <begin position="1"/>
        <end position="20"/>
    </location>
</feature>
<dbReference type="RefSeq" id="WP_099643383.1">
    <property type="nucleotide sequence ID" value="NZ_NKHF01000086.1"/>
</dbReference>
<gene>
    <name evidence="3" type="ORF">CEX98_17875</name>
</gene>
<evidence type="ECO:0000313" key="3">
    <source>
        <dbReference type="EMBL" id="PCK30390.1"/>
    </source>
</evidence>
<evidence type="ECO:0000256" key="1">
    <source>
        <dbReference type="SAM" id="SignalP"/>
    </source>
</evidence>
<dbReference type="Proteomes" id="UP000228621">
    <property type="component" value="Unassembled WGS sequence"/>
</dbReference>
<comment type="caution">
    <text evidence="3">The sequence shown here is derived from an EMBL/GenBank/DDBJ whole genome shotgun (WGS) entry which is preliminary data.</text>
</comment>
<dbReference type="Pfam" id="PF04366">
    <property type="entry name" value="Ysc84"/>
    <property type="match status" value="1"/>
</dbReference>